<dbReference type="HOGENOM" id="CLU_090727_0_0_1"/>
<dbReference type="VEuPathDB" id="MicrosporidiaDB:NAPIS_ORF02260"/>
<dbReference type="EMBL" id="KE647318">
    <property type="protein sequence ID" value="EQB60180.1"/>
    <property type="molecule type" value="Genomic_DNA"/>
</dbReference>
<evidence type="ECO:0000256" key="1">
    <source>
        <dbReference type="SAM" id="SignalP"/>
    </source>
</evidence>
<gene>
    <name evidence="2" type="ORF">NAPIS_ORF02260</name>
</gene>
<evidence type="ECO:0000313" key="2">
    <source>
        <dbReference type="EMBL" id="EQB60180.1"/>
    </source>
</evidence>
<feature type="chain" id="PRO_5004567664" evidence="1">
    <location>
        <begin position="18"/>
        <end position="180"/>
    </location>
</feature>
<dbReference type="Proteomes" id="UP000053780">
    <property type="component" value="Unassembled WGS sequence"/>
</dbReference>
<evidence type="ECO:0000313" key="3">
    <source>
        <dbReference type="Proteomes" id="UP000053780"/>
    </source>
</evidence>
<accession>T0MGL3</accession>
<feature type="signal peptide" evidence="1">
    <location>
        <begin position="1"/>
        <end position="17"/>
    </location>
</feature>
<keyword evidence="3" id="KW-1185">Reference proteome</keyword>
<protein>
    <submittedName>
        <fullName evidence="2">Uncharacterized protein</fullName>
    </submittedName>
</protein>
<dbReference type="AlphaFoldDB" id="T0MGL3"/>
<reference evidence="2 3" key="1">
    <citation type="journal article" date="2013" name="BMC Genomics">
        <title>Genome sequencing and comparative genomics of honey bee microsporidia, Nosema apis reveal novel insights into host-parasite interactions.</title>
        <authorList>
            <person name="Chen Yp."/>
            <person name="Pettis J.S."/>
            <person name="Zhao Y."/>
            <person name="Liu X."/>
            <person name="Tallon L.J."/>
            <person name="Sadzewicz L.D."/>
            <person name="Li R."/>
            <person name="Zheng H."/>
            <person name="Huang S."/>
            <person name="Zhang X."/>
            <person name="Hamilton M.C."/>
            <person name="Pernal S.F."/>
            <person name="Melathopoulos A.P."/>
            <person name="Yan X."/>
            <person name="Evans J.D."/>
        </authorList>
    </citation>
    <scope>NUCLEOTIDE SEQUENCE [LARGE SCALE GENOMIC DNA]</scope>
    <source>
        <strain evidence="2 3">BRL 01</strain>
    </source>
</reference>
<organism evidence="2 3">
    <name type="scientific">Vairimorpha apis BRL 01</name>
    <dbReference type="NCBI Taxonomy" id="1037528"/>
    <lineage>
        <taxon>Eukaryota</taxon>
        <taxon>Fungi</taxon>
        <taxon>Fungi incertae sedis</taxon>
        <taxon>Microsporidia</taxon>
        <taxon>Nosematidae</taxon>
        <taxon>Vairimorpha</taxon>
    </lineage>
</organism>
<sequence length="180" mass="21240">MYGLNYFSILIITIIFASNTINDNYECLNLSYLNYTNGQSKTNVIEDTITNYDLIKVNKNTESGLNFNIKNNYRLIYERYYNVLDKNKIEVINYGRNINVNKRKLDEFEPLDLSTKCMRLENIPNTHNVVTNYSHIQEKYLNYVNFTIDNNNLIKLVSLDSFLYVFKIIENDLINSLKVL</sequence>
<name>T0MGL3_9MICR</name>
<proteinExistence type="predicted"/>
<keyword evidence="1" id="KW-0732">Signal</keyword>